<dbReference type="InterPro" id="IPR000073">
    <property type="entry name" value="AB_hydrolase_1"/>
</dbReference>
<proteinExistence type="predicted"/>
<keyword evidence="4" id="KW-1185">Reference proteome</keyword>
<evidence type="ECO:0000256" key="1">
    <source>
        <dbReference type="ARBA" id="ARBA00022801"/>
    </source>
</evidence>
<evidence type="ECO:0000259" key="2">
    <source>
        <dbReference type="Pfam" id="PF12697"/>
    </source>
</evidence>
<dbReference type="InterPro" id="IPR029058">
    <property type="entry name" value="AB_hydrolase_fold"/>
</dbReference>
<keyword evidence="1 3" id="KW-0378">Hydrolase</keyword>
<gene>
    <name evidence="3" type="ORF">FEM01_02810</name>
</gene>
<dbReference type="OrthoDB" id="9780765at2"/>
<reference evidence="3 4" key="1">
    <citation type="submission" date="2019-05" db="EMBL/GenBank/DDBJ databases">
        <title>Pseudomonas sp. SC006 isolated from lettuce that can produce HBGAs.</title>
        <authorList>
            <person name="Wang D."/>
            <person name="Liao N."/>
            <person name="Liu D."/>
            <person name="Zhang Z."/>
            <person name="Zou S."/>
        </authorList>
    </citation>
    <scope>NUCLEOTIDE SEQUENCE [LARGE SCALE GENOMIC DNA]</scope>
    <source>
        <strain evidence="3 4">SC006</strain>
    </source>
</reference>
<dbReference type="Pfam" id="PF12697">
    <property type="entry name" value="Abhydrolase_6"/>
    <property type="match status" value="1"/>
</dbReference>
<name>A0A5R8ZJJ9_9PSED</name>
<dbReference type="Gene3D" id="3.40.50.1820">
    <property type="entry name" value="alpha/beta hydrolase"/>
    <property type="match status" value="1"/>
</dbReference>
<dbReference type="PANTHER" id="PTHR43329">
    <property type="entry name" value="EPOXIDE HYDROLASE"/>
    <property type="match status" value="1"/>
</dbReference>
<dbReference type="Proteomes" id="UP000309819">
    <property type="component" value="Unassembled WGS sequence"/>
</dbReference>
<dbReference type="GO" id="GO:0016787">
    <property type="term" value="F:hydrolase activity"/>
    <property type="evidence" value="ECO:0007669"/>
    <property type="project" value="UniProtKB-KW"/>
</dbReference>
<comment type="caution">
    <text evidence="3">The sequence shown here is derived from an EMBL/GenBank/DDBJ whole genome shotgun (WGS) entry which is preliminary data.</text>
</comment>
<sequence length="295" mass="33197">MFSKREWPDCGVEGFERGFVTVDGTRMHYVSGGVEDGEVMVLVCGFPQSWYAWRKVLPLLGKHFRVIAPDLPGQGDSDRPAHCDTANIARLLRGMLDKVGVDKHSLISHDLGAWVSYPYCANYGDQVTGWAILDCGIPGISLPDNLPWAGNVAWRTWHCGFHNLIDLPEALLEGREHIYLQWYLQRKAAIPQIFSQDDFEEYLRVFKLNGLKGGLAYYRAMGTSAEQNRELAKKGKLQVPILAMRADQGSMPDLVTELLNVATNVTGTMVNSGHYIPEEQPEQLVAELLKYFRDR</sequence>
<evidence type="ECO:0000313" key="3">
    <source>
        <dbReference type="EMBL" id="TLP65535.1"/>
    </source>
</evidence>
<dbReference type="PRINTS" id="PR00412">
    <property type="entry name" value="EPOXHYDRLASE"/>
</dbReference>
<dbReference type="SUPFAM" id="SSF53474">
    <property type="entry name" value="alpha/beta-Hydrolases"/>
    <property type="match status" value="1"/>
</dbReference>
<dbReference type="InterPro" id="IPR000639">
    <property type="entry name" value="Epox_hydrolase-like"/>
</dbReference>
<evidence type="ECO:0000313" key="4">
    <source>
        <dbReference type="Proteomes" id="UP000309819"/>
    </source>
</evidence>
<organism evidence="3 4">
    <name type="scientific">Pseudomonas mosselii</name>
    <dbReference type="NCBI Taxonomy" id="78327"/>
    <lineage>
        <taxon>Bacteria</taxon>
        <taxon>Pseudomonadati</taxon>
        <taxon>Pseudomonadota</taxon>
        <taxon>Gammaproteobacteria</taxon>
        <taxon>Pseudomonadales</taxon>
        <taxon>Pseudomonadaceae</taxon>
        <taxon>Pseudomonas</taxon>
    </lineage>
</organism>
<dbReference type="AlphaFoldDB" id="A0A5R8ZJJ9"/>
<accession>A0A5R8ZJJ9</accession>
<dbReference type="EMBL" id="VAUO01000001">
    <property type="protein sequence ID" value="TLP65535.1"/>
    <property type="molecule type" value="Genomic_DNA"/>
</dbReference>
<feature type="domain" description="AB hydrolase-1" evidence="2">
    <location>
        <begin position="41"/>
        <end position="286"/>
    </location>
</feature>
<protein>
    <submittedName>
        <fullName evidence="3">Alpha/beta hydrolase</fullName>
    </submittedName>
</protein>